<dbReference type="EMBL" id="LAZR01059392">
    <property type="protein sequence ID" value="KKK67890.1"/>
    <property type="molecule type" value="Genomic_DNA"/>
</dbReference>
<reference evidence="1" key="1">
    <citation type="journal article" date="2015" name="Nature">
        <title>Complex archaea that bridge the gap between prokaryotes and eukaryotes.</title>
        <authorList>
            <person name="Spang A."/>
            <person name="Saw J.H."/>
            <person name="Jorgensen S.L."/>
            <person name="Zaremba-Niedzwiedzka K."/>
            <person name="Martijn J."/>
            <person name="Lind A.E."/>
            <person name="van Eijk R."/>
            <person name="Schleper C."/>
            <person name="Guy L."/>
            <person name="Ettema T.J."/>
        </authorList>
    </citation>
    <scope>NUCLEOTIDE SEQUENCE</scope>
</reference>
<accession>A0A0F8Y2X3</accession>
<proteinExistence type="predicted"/>
<organism evidence="1">
    <name type="scientific">marine sediment metagenome</name>
    <dbReference type="NCBI Taxonomy" id="412755"/>
    <lineage>
        <taxon>unclassified sequences</taxon>
        <taxon>metagenomes</taxon>
        <taxon>ecological metagenomes</taxon>
    </lineage>
</organism>
<gene>
    <name evidence="1" type="ORF">LCGC14_2949540</name>
</gene>
<comment type="caution">
    <text evidence="1">The sequence shown here is derived from an EMBL/GenBank/DDBJ whole genome shotgun (WGS) entry which is preliminary data.</text>
</comment>
<protein>
    <submittedName>
        <fullName evidence="1">Uncharacterized protein</fullName>
    </submittedName>
</protein>
<name>A0A0F8Y2X3_9ZZZZ</name>
<evidence type="ECO:0000313" key="1">
    <source>
        <dbReference type="EMBL" id="KKK67890.1"/>
    </source>
</evidence>
<sequence length="113" mass="13736">MKEKVLVIGVMLFFVLAASWCLHEAREYKRAKEWFSGLYNDWDLFEADYTEDIRNIDRLRNDLEWHKEIRDEWERIAMEFKEEAVEYKMKYKEQYTINNIGLLSKGAQNDSND</sequence>
<dbReference type="AlphaFoldDB" id="A0A0F8Y2X3"/>